<keyword evidence="5" id="KW-0597">Phosphoprotein</keyword>
<evidence type="ECO:0000256" key="2">
    <source>
        <dbReference type="ARBA" id="ARBA00004324"/>
    </source>
</evidence>
<comment type="function">
    <text evidence="10">In unstressed cells, promotes SIAH1-mediated polyubiquitination and degradation of the serine/threonine-protein kinase HIPK2, probably by acting as a loading factor that potentiates complex formation between HIPK2 and ubiquitin ligase SIAH1. In response to DNA damage, localizes to the nucleus following phosphorylation by HIPK2 and modulates the expression of a subset of TP53/p53 target genes by binding to TP53 at target gene promoters. This limits the expression of a number of cell death-mediating TP53 target genes, reducing DNA damage-induced cell death. Enhances the binding of transcription factor TCF7L2/TCF4, a Wnt signaling pathway effector, to the promoters of target genes. Plays a role in stress granule formation.</text>
</comment>
<comment type="caution">
    <text evidence="11">The sequence shown here is derived from an EMBL/GenBank/DDBJ whole genome shotgun (WGS) entry which is preliminary data.</text>
</comment>
<reference evidence="11 12" key="1">
    <citation type="submission" date="2023-05" db="EMBL/GenBank/DDBJ databases">
        <title>B98-5 Cell Line De Novo Hybrid Assembly: An Optical Mapping Approach.</title>
        <authorList>
            <person name="Kananen K."/>
            <person name="Auerbach J.A."/>
            <person name="Kautto E."/>
            <person name="Blachly J.S."/>
        </authorList>
    </citation>
    <scope>NUCLEOTIDE SEQUENCE [LARGE SCALE GENOMIC DNA]</scope>
    <source>
        <strain evidence="11">B95-8</strain>
        <tissue evidence="11">Cell line</tissue>
    </source>
</reference>
<comment type="subcellular location">
    <subcellularLocation>
        <location evidence="1">Cytoplasm</location>
        <location evidence="1">Stress granule</location>
    </subcellularLocation>
    <subcellularLocation>
        <location evidence="2">Nucleus speckle</location>
    </subcellularLocation>
</comment>
<gene>
    <name evidence="11" type="ORF">P7K49_013782</name>
</gene>
<evidence type="ECO:0000256" key="10">
    <source>
        <dbReference type="ARBA" id="ARBA00045449"/>
    </source>
</evidence>
<evidence type="ECO:0000256" key="8">
    <source>
        <dbReference type="ARBA" id="ARBA00032174"/>
    </source>
</evidence>
<dbReference type="InterPro" id="IPR022730">
    <property type="entry name" value="DAZ_assoc-2"/>
</dbReference>
<evidence type="ECO:0000313" key="12">
    <source>
        <dbReference type="Proteomes" id="UP001266305"/>
    </source>
</evidence>
<evidence type="ECO:0000256" key="5">
    <source>
        <dbReference type="ARBA" id="ARBA00022553"/>
    </source>
</evidence>
<evidence type="ECO:0000256" key="7">
    <source>
        <dbReference type="ARBA" id="ARBA00023242"/>
    </source>
</evidence>
<accession>A0ABQ9VGW5</accession>
<evidence type="ECO:0000256" key="4">
    <source>
        <dbReference type="ARBA" id="ARBA00022490"/>
    </source>
</evidence>
<evidence type="ECO:0000313" key="11">
    <source>
        <dbReference type="EMBL" id="KAK2108617.1"/>
    </source>
</evidence>
<evidence type="ECO:0000256" key="9">
    <source>
        <dbReference type="ARBA" id="ARBA00034352"/>
    </source>
</evidence>
<evidence type="ECO:0000256" key="1">
    <source>
        <dbReference type="ARBA" id="ARBA00004210"/>
    </source>
</evidence>
<feature type="non-terminal residue" evidence="11">
    <location>
        <position position="69"/>
    </location>
</feature>
<sequence>MAYYPVGPIYPAGSTELVEGEYDAGARFGAGLLRTTFLLHLLDALPMLLSLQSCRSQCPRNSAEGELHG</sequence>
<evidence type="ECO:0000256" key="6">
    <source>
        <dbReference type="ARBA" id="ARBA00022843"/>
    </source>
</evidence>
<name>A0ABQ9VGW5_SAGOE</name>
<organism evidence="11 12">
    <name type="scientific">Saguinus oedipus</name>
    <name type="common">Cotton-top tamarin</name>
    <name type="synonym">Oedipomidas oedipus</name>
    <dbReference type="NCBI Taxonomy" id="9490"/>
    <lineage>
        <taxon>Eukaryota</taxon>
        <taxon>Metazoa</taxon>
        <taxon>Chordata</taxon>
        <taxon>Craniata</taxon>
        <taxon>Vertebrata</taxon>
        <taxon>Euteleostomi</taxon>
        <taxon>Mammalia</taxon>
        <taxon>Eutheria</taxon>
        <taxon>Euarchontoglires</taxon>
        <taxon>Primates</taxon>
        <taxon>Haplorrhini</taxon>
        <taxon>Platyrrhini</taxon>
        <taxon>Cebidae</taxon>
        <taxon>Callitrichinae</taxon>
        <taxon>Saguinus</taxon>
    </lineage>
</organism>
<dbReference type="EMBL" id="JASSZA010000006">
    <property type="protein sequence ID" value="KAK2108617.1"/>
    <property type="molecule type" value="Genomic_DNA"/>
</dbReference>
<dbReference type="Proteomes" id="UP001266305">
    <property type="component" value="Unassembled WGS sequence"/>
</dbReference>
<dbReference type="Pfam" id="PF11029">
    <property type="entry name" value="DAZAP2"/>
    <property type="match status" value="1"/>
</dbReference>
<keyword evidence="6" id="KW-0832">Ubl conjugation</keyword>
<evidence type="ECO:0000256" key="3">
    <source>
        <dbReference type="ARBA" id="ARBA00014066"/>
    </source>
</evidence>
<keyword evidence="4" id="KW-0963">Cytoplasm</keyword>
<proteinExistence type="predicted"/>
<protein>
    <recommendedName>
        <fullName evidence="3">DAZ-associated protein 2</fullName>
    </recommendedName>
    <alternativeName>
        <fullName evidence="8">Deleted in azoospermia-associated protein 2</fullName>
    </alternativeName>
    <alternativeName>
        <fullName evidence="9">Proline-rich transcript in brain protein</fullName>
    </alternativeName>
</protein>
<keyword evidence="7" id="KW-0539">Nucleus</keyword>
<keyword evidence="12" id="KW-1185">Reference proteome</keyword>